<evidence type="ECO:0000313" key="3">
    <source>
        <dbReference type="EMBL" id="AAG23668.1"/>
    </source>
</evidence>
<keyword evidence="2" id="KW-0687">Ribonucleoprotein</keyword>
<dbReference type="AlphaFoldDB" id="Q9G4D2"/>
<dbReference type="GO" id="GO:0005840">
    <property type="term" value="C:ribosome"/>
    <property type="evidence" value="ECO:0007669"/>
    <property type="project" value="UniProtKB-KW"/>
</dbReference>
<dbReference type="GO" id="GO:1990904">
    <property type="term" value="C:ribonucleoprotein complex"/>
    <property type="evidence" value="ECO:0007669"/>
    <property type="project" value="UniProtKB-KW"/>
</dbReference>
<dbReference type="GO" id="GO:0006412">
    <property type="term" value="P:translation"/>
    <property type="evidence" value="ECO:0007669"/>
    <property type="project" value="InterPro"/>
</dbReference>
<sequence length="118" mass="13657">MQKQQSDSIKVVNLIVRVTKNNIHLNLLDSNSVCLAKASVGLFTKRLKKNPFSITKMLHSFCNKIPSSFLLNLVFIGFTKSHFMIIKSLVEGRFVINRLFFVNTKPYNGCRRKKKRRL</sequence>
<protein>
    <submittedName>
        <fullName evidence="3">Ribosomal protein S11</fullName>
    </submittedName>
</protein>
<keyword evidence="3" id="KW-0496">Mitochondrion</keyword>
<dbReference type="InterPro" id="IPR036967">
    <property type="entry name" value="Ribosomal_uS11_sf"/>
</dbReference>
<gene>
    <name evidence="3" type="primary">rps11</name>
</gene>
<geneLocation type="mitochondrion" evidence="3"/>
<evidence type="ECO:0000256" key="2">
    <source>
        <dbReference type="ARBA" id="ARBA00023274"/>
    </source>
</evidence>
<dbReference type="EMBL" id="AF288091">
    <property type="protein sequence ID" value="AAG23668.1"/>
    <property type="molecule type" value="Genomic_DNA"/>
</dbReference>
<name>Q9G4D2_9STRA</name>
<dbReference type="SUPFAM" id="SSF53137">
    <property type="entry name" value="Translational machinery components"/>
    <property type="match status" value="1"/>
</dbReference>
<evidence type="ECO:0000256" key="1">
    <source>
        <dbReference type="ARBA" id="ARBA00022980"/>
    </source>
</evidence>
<accession>Q9G4D2</accession>
<reference evidence="3" key="1">
    <citation type="submission" date="2000-12" db="EMBL/GenBank/DDBJ databases">
        <title>Phylogenetic relationships of stramenopile algae, based on complete mitochondrial genome sequences.</title>
        <authorList>
            <person name="Burger G."/>
            <person name="Lang B.F."/>
            <person name="Gray W.M.M.W."/>
        </authorList>
    </citation>
    <scope>NUCLEOTIDE SEQUENCE</scope>
</reference>
<dbReference type="GO" id="GO:0003735">
    <property type="term" value="F:structural constituent of ribosome"/>
    <property type="evidence" value="ECO:0007669"/>
    <property type="project" value="InterPro"/>
</dbReference>
<keyword evidence="1 3" id="KW-0689">Ribosomal protein</keyword>
<proteinExistence type="predicted"/>
<dbReference type="Gene3D" id="3.30.420.80">
    <property type="entry name" value="Ribosomal protein S11"/>
    <property type="match status" value="1"/>
</dbReference>
<organism evidence="3">
    <name type="scientific">Thraustochytrium aureum</name>
    <dbReference type="NCBI Taxonomy" id="42467"/>
    <lineage>
        <taxon>Eukaryota</taxon>
        <taxon>Sar</taxon>
        <taxon>Stramenopiles</taxon>
        <taxon>Bigyra</taxon>
        <taxon>Labyrinthulomycetes</taxon>
        <taxon>Thraustochytrida</taxon>
        <taxon>Thraustochytriidae</taxon>
        <taxon>Thraustochytrium</taxon>
    </lineage>
</organism>